<dbReference type="EMBL" id="JAUTXU010000423">
    <property type="protein sequence ID" value="KAK3680797.1"/>
    <property type="molecule type" value="Genomic_DNA"/>
</dbReference>
<comment type="caution">
    <text evidence="1">The sequence shown here is derived from an EMBL/GenBank/DDBJ whole genome shotgun (WGS) entry which is preliminary data.</text>
</comment>
<proteinExistence type="predicted"/>
<name>A0ACC3M9K6_9PEZI</name>
<keyword evidence="2" id="KW-1185">Reference proteome</keyword>
<gene>
    <name evidence="1" type="ORF">LTR37_021053</name>
</gene>
<evidence type="ECO:0000313" key="1">
    <source>
        <dbReference type="EMBL" id="KAK3680797.1"/>
    </source>
</evidence>
<accession>A0ACC3M9K6</accession>
<sequence length="453" mass="50303">MAPGYVPAGRHQPAGNPNRRGFRPANDIPVPQPFHHQMQHINADTAQYAQYPQVFYQQAAPPVNANGFQYTAQGTAVPMGHAPYGPGNAGYANSPQGMAIPQQVNNQYMSNIPGAPAGNYGHNQAYQMSNQSIVRQSDTQPPLILRTPKAVYLIGRWLLAPSKNARMSFGVRIIQHTESNERRVEKRLRVDNEGDRDRAIAERNALLQLRNAGRHPNVNYLHEVFQEPNSPLMSVIIEFCDLRTLEHEREGNELTGKQTPEGWVWHVFSSLCSALSMIHYGLRNPMDKELKMANWNTICHLDIKPLNVFVSSKSESGHGAGRWPRVVLGDFGCAVTREDVQTGKTARDSIPCGTQGWFPPEIIEGITGGWSGNYGKPTDVWQMGAVIQCMTTTDPMPNQRLVDSGVPCSRNYSKELNHVVMEIMGKNDDHRPSAVDVAEMVVREIGKRAQAGL</sequence>
<reference evidence="1" key="1">
    <citation type="submission" date="2023-07" db="EMBL/GenBank/DDBJ databases">
        <title>Black Yeasts Isolated from many extreme environments.</title>
        <authorList>
            <person name="Coleine C."/>
            <person name="Stajich J.E."/>
            <person name="Selbmann L."/>
        </authorList>
    </citation>
    <scope>NUCLEOTIDE SEQUENCE</scope>
    <source>
        <strain evidence="1">CCFEE 5714</strain>
    </source>
</reference>
<protein>
    <submittedName>
        <fullName evidence="1">Uncharacterized protein</fullName>
    </submittedName>
</protein>
<organism evidence="1 2">
    <name type="scientific">Vermiconidia calcicola</name>
    <dbReference type="NCBI Taxonomy" id="1690605"/>
    <lineage>
        <taxon>Eukaryota</taxon>
        <taxon>Fungi</taxon>
        <taxon>Dikarya</taxon>
        <taxon>Ascomycota</taxon>
        <taxon>Pezizomycotina</taxon>
        <taxon>Dothideomycetes</taxon>
        <taxon>Dothideomycetidae</taxon>
        <taxon>Mycosphaerellales</taxon>
        <taxon>Extremaceae</taxon>
        <taxon>Vermiconidia</taxon>
    </lineage>
</organism>
<dbReference type="Proteomes" id="UP001281147">
    <property type="component" value="Unassembled WGS sequence"/>
</dbReference>
<evidence type="ECO:0000313" key="2">
    <source>
        <dbReference type="Proteomes" id="UP001281147"/>
    </source>
</evidence>